<dbReference type="InterPro" id="IPR029760">
    <property type="entry name" value="GPX_CS"/>
</dbReference>
<evidence type="ECO:0000256" key="2">
    <source>
        <dbReference type="ARBA" id="ARBA00022559"/>
    </source>
</evidence>
<dbReference type="GO" id="GO:0004601">
    <property type="term" value="F:peroxidase activity"/>
    <property type="evidence" value="ECO:0007669"/>
    <property type="project" value="UniProtKB-KW"/>
</dbReference>
<gene>
    <name evidence="5" type="ORF">I8J29_17300</name>
</gene>
<dbReference type="InterPro" id="IPR029759">
    <property type="entry name" value="GPX_AS"/>
</dbReference>
<dbReference type="PANTHER" id="PTHR11592:SF78">
    <property type="entry name" value="GLUTATHIONE PEROXIDASE"/>
    <property type="match status" value="1"/>
</dbReference>
<evidence type="ECO:0000256" key="3">
    <source>
        <dbReference type="ARBA" id="ARBA00023002"/>
    </source>
</evidence>
<proteinExistence type="inferred from homology"/>
<reference evidence="5 6" key="1">
    <citation type="submission" date="2021-03" db="EMBL/GenBank/DDBJ databases">
        <title>Paenibacillus artemisicola MWE-103 whole genome sequence.</title>
        <authorList>
            <person name="Ham Y.J."/>
        </authorList>
    </citation>
    <scope>NUCLEOTIDE SEQUENCE [LARGE SCALE GENOMIC DNA]</scope>
    <source>
        <strain evidence="5 6">MWE-103</strain>
    </source>
</reference>
<dbReference type="SUPFAM" id="SSF52833">
    <property type="entry name" value="Thioredoxin-like"/>
    <property type="match status" value="1"/>
</dbReference>
<keyword evidence="6" id="KW-1185">Reference proteome</keyword>
<dbReference type="Proteomes" id="UP000670947">
    <property type="component" value="Unassembled WGS sequence"/>
</dbReference>
<evidence type="ECO:0000256" key="4">
    <source>
        <dbReference type="RuleBase" id="RU000499"/>
    </source>
</evidence>
<dbReference type="PRINTS" id="PR01011">
    <property type="entry name" value="GLUTPROXDASE"/>
</dbReference>
<dbReference type="PIRSF" id="PIRSF000303">
    <property type="entry name" value="Glutathion_perox"/>
    <property type="match status" value="1"/>
</dbReference>
<dbReference type="PROSITE" id="PS00763">
    <property type="entry name" value="GLUTATHIONE_PEROXID_2"/>
    <property type="match status" value="1"/>
</dbReference>
<comment type="caution">
    <text evidence="5">The sequence shown here is derived from an EMBL/GenBank/DDBJ whole genome shotgun (WGS) entry which is preliminary data.</text>
</comment>
<dbReference type="CDD" id="cd00340">
    <property type="entry name" value="GSH_Peroxidase"/>
    <property type="match status" value="1"/>
</dbReference>
<dbReference type="EMBL" id="JAGGDJ010000014">
    <property type="protein sequence ID" value="MBO7745967.1"/>
    <property type="molecule type" value="Genomic_DNA"/>
</dbReference>
<dbReference type="Gene3D" id="3.40.30.10">
    <property type="entry name" value="Glutaredoxin"/>
    <property type="match status" value="1"/>
</dbReference>
<protein>
    <recommendedName>
        <fullName evidence="4">Glutathione peroxidase</fullName>
    </recommendedName>
</protein>
<comment type="similarity">
    <text evidence="1 4">Belongs to the glutathione peroxidase family.</text>
</comment>
<evidence type="ECO:0000313" key="5">
    <source>
        <dbReference type="EMBL" id="MBO7745967.1"/>
    </source>
</evidence>
<keyword evidence="3 4" id="KW-0560">Oxidoreductase</keyword>
<sequence length="172" mass="19078">MSIYDYEVTTIDGKPTTLKPYEGKILLIVNTASACGLTPHYKGLQHIYETFKDEGVVVLGFPCNQFKNQEPGTNEEIAQFCELNYNVTFPMFAKIDVRGEDAHPLYKYLVDAVPAPYHAGDIDWNFAKFLVDRQGNVLKQYPAPTDPSAIEPDLRSLIETGGLGAASNTVND</sequence>
<dbReference type="PROSITE" id="PS51355">
    <property type="entry name" value="GLUTATHIONE_PEROXID_3"/>
    <property type="match status" value="1"/>
</dbReference>
<dbReference type="PROSITE" id="PS00460">
    <property type="entry name" value="GLUTATHIONE_PEROXID_1"/>
    <property type="match status" value="1"/>
</dbReference>
<dbReference type="PANTHER" id="PTHR11592">
    <property type="entry name" value="GLUTATHIONE PEROXIDASE"/>
    <property type="match status" value="1"/>
</dbReference>
<dbReference type="RefSeq" id="WP_208848786.1">
    <property type="nucleotide sequence ID" value="NZ_JAGGDJ010000014.1"/>
</dbReference>
<dbReference type="InterPro" id="IPR000889">
    <property type="entry name" value="Glutathione_peroxidase"/>
</dbReference>
<dbReference type="Pfam" id="PF00255">
    <property type="entry name" value="GSHPx"/>
    <property type="match status" value="1"/>
</dbReference>
<accession>A0ABS3WCB8</accession>
<evidence type="ECO:0000313" key="6">
    <source>
        <dbReference type="Proteomes" id="UP000670947"/>
    </source>
</evidence>
<dbReference type="InterPro" id="IPR036249">
    <property type="entry name" value="Thioredoxin-like_sf"/>
</dbReference>
<name>A0ABS3WCB8_9BACL</name>
<organism evidence="5 6">
    <name type="scientific">Paenibacillus artemisiicola</name>
    <dbReference type="NCBI Taxonomy" id="1172618"/>
    <lineage>
        <taxon>Bacteria</taxon>
        <taxon>Bacillati</taxon>
        <taxon>Bacillota</taxon>
        <taxon>Bacilli</taxon>
        <taxon>Bacillales</taxon>
        <taxon>Paenibacillaceae</taxon>
        <taxon>Paenibacillus</taxon>
    </lineage>
</organism>
<keyword evidence="2 4" id="KW-0575">Peroxidase</keyword>
<evidence type="ECO:0000256" key="1">
    <source>
        <dbReference type="ARBA" id="ARBA00006926"/>
    </source>
</evidence>